<accession>A0A9P8K476</accession>
<name>A0A9P8K476_AURME</name>
<reference evidence="4" key="2">
    <citation type="submission" date="2021-08" db="EMBL/GenBank/DDBJ databases">
        <authorList>
            <person name="Gostincar C."/>
            <person name="Sun X."/>
            <person name="Song Z."/>
            <person name="Gunde-Cimerman N."/>
        </authorList>
    </citation>
    <scope>NUCLEOTIDE SEQUENCE</scope>
    <source>
        <strain evidence="4">EXF-8016</strain>
    </source>
</reference>
<feature type="compositionally biased region" description="Low complexity" evidence="1">
    <location>
        <begin position="311"/>
        <end position="385"/>
    </location>
</feature>
<dbReference type="PANTHER" id="PTHR42899:SF1">
    <property type="entry name" value="SPERMATOGENESIS-ASSOCIATED PROTEIN 20"/>
    <property type="match status" value="1"/>
</dbReference>
<keyword evidence="2" id="KW-0732">Signal</keyword>
<dbReference type="Pfam" id="PF03190">
    <property type="entry name" value="Thioredox_DsbH"/>
    <property type="match status" value="1"/>
</dbReference>
<dbReference type="GO" id="GO:0003824">
    <property type="term" value="F:catalytic activity"/>
    <property type="evidence" value="ECO:0007669"/>
    <property type="project" value="UniProtKB-ARBA"/>
</dbReference>
<evidence type="ECO:0000313" key="4">
    <source>
        <dbReference type="EMBL" id="KAH0212679.1"/>
    </source>
</evidence>
<feature type="signal peptide" evidence="2">
    <location>
        <begin position="1"/>
        <end position="18"/>
    </location>
</feature>
<evidence type="ECO:0000313" key="5">
    <source>
        <dbReference type="Proteomes" id="UP000767238"/>
    </source>
</evidence>
<dbReference type="GO" id="GO:0005576">
    <property type="term" value="C:extracellular region"/>
    <property type="evidence" value="ECO:0007669"/>
    <property type="project" value="InterPro"/>
</dbReference>
<reference evidence="4" key="1">
    <citation type="journal article" date="2021" name="J Fungi (Basel)">
        <title>Virulence traits and population genomics of the black yeast Aureobasidium melanogenum.</title>
        <authorList>
            <person name="Cernosa A."/>
            <person name="Sun X."/>
            <person name="Gostincar C."/>
            <person name="Fang C."/>
            <person name="Gunde-Cimerman N."/>
            <person name="Song Z."/>
        </authorList>
    </citation>
    <scope>NUCLEOTIDE SEQUENCE</scope>
    <source>
        <strain evidence="4">EXF-8016</strain>
    </source>
</reference>
<organism evidence="4 5">
    <name type="scientific">Aureobasidium melanogenum</name>
    <name type="common">Aureobasidium pullulans var. melanogenum</name>
    <dbReference type="NCBI Taxonomy" id="46634"/>
    <lineage>
        <taxon>Eukaryota</taxon>
        <taxon>Fungi</taxon>
        <taxon>Dikarya</taxon>
        <taxon>Ascomycota</taxon>
        <taxon>Pezizomycotina</taxon>
        <taxon>Dothideomycetes</taxon>
        <taxon>Dothideomycetidae</taxon>
        <taxon>Dothideales</taxon>
        <taxon>Saccotheciaceae</taxon>
        <taxon>Aureobasidium</taxon>
    </lineage>
</organism>
<evidence type="ECO:0000259" key="3">
    <source>
        <dbReference type="SMART" id="SM00198"/>
    </source>
</evidence>
<proteinExistence type="predicted"/>
<dbReference type="Gene3D" id="3.40.33.10">
    <property type="entry name" value="CAP"/>
    <property type="match status" value="1"/>
</dbReference>
<dbReference type="Proteomes" id="UP000767238">
    <property type="component" value="Unassembled WGS sequence"/>
</dbReference>
<feature type="region of interest" description="Disordered" evidence="1">
    <location>
        <begin position="195"/>
        <end position="386"/>
    </location>
</feature>
<dbReference type="Gene3D" id="3.40.30.10">
    <property type="entry name" value="Glutaredoxin"/>
    <property type="match status" value="1"/>
</dbReference>
<dbReference type="InterPro" id="IPR035940">
    <property type="entry name" value="CAP_sf"/>
</dbReference>
<dbReference type="InterPro" id="IPR018244">
    <property type="entry name" value="Allrgn_V5/Tpx1_CS"/>
</dbReference>
<dbReference type="InterPro" id="IPR004879">
    <property type="entry name" value="Ssp411-like_TRX"/>
</dbReference>
<dbReference type="PROSITE" id="PS01009">
    <property type="entry name" value="CRISP_1"/>
    <property type="match status" value="1"/>
</dbReference>
<dbReference type="InterPro" id="IPR036249">
    <property type="entry name" value="Thioredoxin-like_sf"/>
</dbReference>
<dbReference type="InterPro" id="IPR001283">
    <property type="entry name" value="CRISP-related"/>
</dbReference>
<comment type="caution">
    <text evidence="4">The sequence shown here is derived from an EMBL/GenBank/DDBJ whole genome shotgun (WGS) entry which is preliminary data.</text>
</comment>
<dbReference type="InterPro" id="IPR012341">
    <property type="entry name" value="6hp_glycosidase-like_sf"/>
</dbReference>
<dbReference type="InterPro" id="IPR024705">
    <property type="entry name" value="Ssp411"/>
</dbReference>
<dbReference type="Gene3D" id="1.50.10.20">
    <property type="match status" value="1"/>
</dbReference>
<dbReference type="SUPFAM" id="SSF55797">
    <property type="entry name" value="PR-1-like"/>
    <property type="match status" value="1"/>
</dbReference>
<feature type="non-terminal residue" evidence="4">
    <location>
        <position position="1"/>
    </location>
</feature>
<dbReference type="PRINTS" id="PR00837">
    <property type="entry name" value="V5TPXLIKE"/>
</dbReference>
<feature type="compositionally biased region" description="Polar residues" evidence="1">
    <location>
        <begin position="197"/>
        <end position="206"/>
    </location>
</feature>
<dbReference type="FunFam" id="3.40.33.10:FF:000018">
    <property type="entry name" value="SCP-like extracellular protein, putative"/>
    <property type="match status" value="1"/>
</dbReference>
<dbReference type="SUPFAM" id="SSF52833">
    <property type="entry name" value="Thioredoxin-like"/>
    <property type="match status" value="1"/>
</dbReference>
<dbReference type="GO" id="GO:0005975">
    <property type="term" value="P:carbohydrate metabolic process"/>
    <property type="evidence" value="ECO:0007669"/>
    <property type="project" value="InterPro"/>
</dbReference>
<dbReference type="PANTHER" id="PTHR42899">
    <property type="entry name" value="SPERMATOGENESIS-ASSOCIATED PROTEIN 20"/>
    <property type="match status" value="1"/>
</dbReference>
<feature type="compositionally biased region" description="Low complexity" evidence="1">
    <location>
        <begin position="207"/>
        <end position="293"/>
    </location>
</feature>
<feature type="chain" id="PRO_5040355029" evidence="2">
    <location>
        <begin position="19"/>
        <end position="1377"/>
    </location>
</feature>
<dbReference type="SMART" id="SM00198">
    <property type="entry name" value="SCP"/>
    <property type="match status" value="1"/>
</dbReference>
<dbReference type="InterPro" id="IPR008928">
    <property type="entry name" value="6-hairpin_glycosidase_sf"/>
</dbReference>
<dbReference type="OrthoDB" id="1923667at2759"/>
<dbReference type="EMBL" id="JAHFYH010000111">
    <property type="protein sequence ID" value="KAH0212679.1"/>
    <property type="molecule type" value="Genomic_DNA"/>
</dbReference>
<gene>
    <name evidence="4" type="ORF">KCV03_g9243</name>
</gene>
<dbReference type="InterPro" id="IPR014044">
    <property type="entry name" value="CAP_dom"/>
</dbReference>
<protein>
    <submittedName>
        <fullName evidence="4">PR-1-like protein</fullName>
    </submittedName>
</protein>
<evidence type="ECO:0000256" key="2">
    <source>
        <dbReference type="SAM" id="SignalP"/>
    </source>
</evidence>
<feature type="domain" description="SCP" evidence="3">
    <location>
        <begin position="406"/>
        <end position="552"/>
    </location>
</feature>
<dbReference type="CDD" id="cd02955">
    <property type="entry name" value="SSP411"/>
    <property type="match status" value="1"/>
</dbReference>
<dbReference type="Pfam" id="PF00188">
    <property type="entry name" value="CAP"/>
    <property type="match status" value="1"/>
</dbReference>
<dbReference type="SUPFAM" id="SSF48208">
    <property type="entry name" value="Six-hairpin glycosidases"/>
    <property type="match status" value="1"/>
</dbReference>
<evidence type="ECO:0000256" key="1">
    <source>
        <dbReference type="SAM" id="MobiDB-lite"/>
    </source>
</evidence>
<dbReference type="Gene3D" id="1.50.10.10">
    <property type="match status" value="1"/>
</dbReference>
<sequence>MRTTTLITGAALAATAFAGPIFKRDLEIDTVYDVAYETVYVTETEGVTIPVTVSAEQPAPAATTQAAVTSQYYGHRHSWSAPAAESSAASVTVVTSEAAAVSVVSSATSAPAAASSSADPKAAIPAQGYTSAWTSSWASTWVVTPSAESTTAVATSAAPAATTEVSLLKSFNYLLSRDSLHPRVNFESLMAQMFHPASSSSSQVKRATSTVKTTSTVKASSSTKKTTVSSKATSTSKKSSSSSQKTSSTSKKSSSTSKVSTTLKGTPVSTKASTTSQKTSSTKKVSSLSLSTVERVATVPASRKACKRESSVASPISYPKSSSSLIKPSSSSLKPTSLKTSSTSVNPTPTSSRPSPISKSSSSQSKSSSKSASSLRTSKSSTLTSNAKTITQASSTVAAPSGKATTYQEIVLAHHNVHRANHSACNLEWDSQLAATAQQIAATCVYAHSMDVNGGGYGQNIAAGVEANNVSAVITELFYNGEVGYYNNLYGQANPDMTNFEKWGHFSQLVWKGTTKVGCATQYCSGGLANVGQYVAPYFTVCNYGAPGNYAGEYADNVGASLNQPTQNWSYDLLPRNNLQEPNSPVDNDSINKRMPLSSRLGLFAFSSIASSSRPRPVIRLSAVRAMSTASSKGGFVSLSNRCNESKSPYVRSHADNPTAWQLWSPETLELSKRTNRLLFVSIGYSACHWCHVMAHESFMNDRIAQLLNEHFIPVKIDREERPDVDKVYMDFLQATTGGGGWPLNVFVTPDLQPLFGGTYWPGPKSERARHGGGFEAILTKVASAWKEQESRCRESAANITDQLKQFAQEGTLSGRRSGEGIEESDDVLELELLEEAYDHYNSRYDEQYGGFGGAPKFPTPSHLSFLLRLGEWDGIVKDVIGDDAVQNAQKMVSKTLENMAKGGIKDQVGHGFARYSVTRDWSLPHFEKMLYDNAQLLPLYLDAWLITKNPLFLETVHDIATYLTSPPIQSPTGGFHASEDADSAPSASEKEHKEGAFYVWSHSEFYKALGDEKLADMLAKYWNVKPNGNVSSKHDIQGELKGLNTLCVTSSLSELAQQFGLSEQDAANAVQTGRQRLSDWRDQHRPRPLLDDKIVVSWNGLAIGGLARTASALQQSDSKSSEKYLEAAISASHFIRKELYDPESKTLRRVYREGPGATAGFADDYAFLISGLIDLYEATFDDSYLQWADELQQSQIKHFADNESETKGGFFGTPAHAPDILIRSKDAMDNAEPSANGVSATNLTRLSSLLDDSTYSDLAKRTAKAFEVEMVQHPGLFTGLMSTVVNSNLDIKPIVISGTESSSEVQSALEQLRQMVRPGSTVVRVGGDSKSDWLRQRNELLGSIQTDRDMVQICEGTSCKLVKAAELQELLKGSHV</sequence>